<dbReference type="Proteomes" id="UP000284702">
    <property type="component" value="Unassembled WGS sequence"/>
</dbReference>
<gene>
    <name evidence="1" type="ORF">B5M09_009659</name>
</gene>
<evidence type="ECO:0000313" key="2">
    <source>
        <dbReference type="Proteomes" id="UP000284702"/>
    </source>
</evidence>
<comment type="caution">
    <text evidence="1">The sequence shown here is derived from an EMBL/GenBank/DDBJ whole genome shotgun (WGS) entry which is preliminary data.</text>
</comment>
<reference evidence="1" key="1">
    <citation type="submission" date="2018-07" db="EMBL/GenBank/DDBJ databases">
        <title>Annotation of Aphanomyces astaci genome assembly.</title>
        <authorList>
            <person name="Studholme D.J."/>
        </authorList>
    </citation>
    <scope>NUCLEOTIDE SEQUENCE [LARGE SCALE GENOMIC DNA]</scope>
    <source>
        <strain evidence="1">Pc</strain>
    </source>
</reference>
<organism evidence="1 2">
    <name type="scientific">Aphanomyces astaci</name>
    <name type="common">Crayfish plague agent</name>
    <dbReference type="NCBI Taxonomy" id="112090"/>
    <lineage>
        <taxon>Eukaryota</taxon>
        <taxon>Sar</taxon>
        <taxon>Stramenopiles</taxon>
        <taxon>Oomycota</taxon>
        <taxon>Saprolegniomycetes</taxon>
        <taxon>Saprolegniales</taxon>
        <taxon>Verrucalvaceae</taxon>
        <taxon>Aphanomyces</taxon>
    </lineage>
</organism>
<proteinExistence type="predicted"/>
<keyword evidence="2" id="KW-1185">Reference proteome</keyword>
<accession>A0A3R8DGB6</accession>
<protein>
    <submittedName>
        <fullName evidence="1">Uncharacterized protein</fullName>
    </submittedName>
</protein>
<name>A0A3R8DGB6_APHAT</name>
<sequence>MKKEEQRIDAEHQAAADLVETALRTSIAEVETGKTNAGATPAVVQVQEAPVGQAAPDVQASPKIKIKDEGVGQMAVANGPLGMREVRLEDVRALKLHEQDDSVIGVCLD</sequence>
<dbReference type="AlphaFoldDB" id="A0A3R8DGB6"/>
<evidence type="ECO:0000313" key="1">
    <source>
        <dbReference type="EMBL" id="RQM26888.1"/>
    </source>
</evidence>
<dbReference type="EMBL" id="MZMZ02002206">
    <property type="protein sequence ID" value="RQM26888.1"/>
    <property type="molecule type" value="Genomic_DNA"/>
</dbReference>